<dbReference type="NCBIfam" id="TIGR01744">
    <property type="entry name" value="XPRTase"/>
    <property type="match status" value="1"/>
</dbReference>
<dbReference type="EMBL" id="CAKOGP040001981">
    <property type="protein sequence ID" value="CAJ1959242.1"/>
    <property type="molecule type" value="Genomic_DNA"/>
</dbReference>
<dbReference type="SUPFAM" id="SSF53271">
    <property type="entry name" value="PRTase-like"/>
    <property type="match status" value="1"/>
</dbReference>
<evidence type="ECO:0000256" key="5">
    <source>
        <dbReference type="SAM" id="MobiDB-lite"/>
    </source>
</evidence>
<evidence type="ECO:0000259" key="6">
    <source>
        <dbReference type="Pfam" id="PF00156"/>
    </source>
</evidence>
<dbReference type="Gene3D" id="3.40.50.2020">
    <property type="match status" value="1"/>
</dbReference>
<dbReference type="Pfam" id="PF00156">
    <property type="entry name" value="Pribosyltran"/>
    <property type="match status" value="1"/>
</dbReference>
<dbReference type="InterPro" id="IPR000836">
    <property type="entry name" value="PRTase_dom"/>
</dbReference>
<organism evidence="7 8">
    <name type="scientific">Cylindrotheca closterium</name>
    <dbReference type="NCBI Taxonomy" id="2856"/>
    <lineage>
        <taxon>Eukaryota</taxon>
        <taxon>Sar</taxon>
        <taxon>Stramenopiles</taxon>
        <taxon>Ochrophyta</taxon>
        <taxon>Bacillariophyta</taxon>
        <taxon>Bacillariophyceae</taxon>
        <taxon>Bacillariophycidae</taxon>
        <taxon>Bacillariales</taxon>
        <taxon>Bacillariaceae</taxon>
        <taxon>Cylindrotheca</taxon>
    </lineage>
</organism>
<feature type="compositionally biased region" description="Polar residues" evidence="5">
    <location>
        <begin position="52"/>
        <end position="64"/>
    </location>
</feature>
<keyword evidence="8" id="KW-1185">Reference proteome</keyword>
<feature type="compositionally biased region" description="Gly residues" evidence="5">
    <location>
        <begin position="68"/>
        <end position="85"/>
    </location>
</feature>
<evidence type="ECO:0000256" key="3">
    <source>
        <dbReference type="ARBA" id="ARBA00022679"/>
    </source>
</evidence>
<evidence type="ECO:0000256" key="1">
    <source>
        <dbReference type="ARBA" id="ARBA00022490"/>
    </source>
</evidence>
<dbReference type="AlphaFoldDB" id="A0AAD2G0L3"/>
<evidence type="ECO:0000256" key="2">
    <source>
        <dbReference type="ARBA" id="ARBA00022676"/>
    </source>
</evidence>
<keyword evidence="4" id="KW-0660">Purine salvage</keyword>
<accession>A0AAD2G0L3</accession>
<feature type="domain" description="Phosphoribosyltransferase" evidence="6">
    <location>
        <begin position="515"/>
        <end position="634"/>
    </location>
</feature>
<dbReference type="InterPro" id="IPR050118">
    <property type="entry name" value="Pur/Pyrimidine_PRTase"/>
</dbReference>
<dbReference type="Proteomes" id="UP001295423">
    <property type="component" value="Unassembled WGS sequence"/>
</dbReference>
<dbReference type="PANTHER" id="PTHR43864:SF1">
    <property type="entry name" value="XANTHINE PHOSPHORIBOSYLTRANSFERASE"/>
    <property type="match status" value="1"/>
</dbReference>
<sequence length="674" mass="74218">MERQRLTNLAGQNQDPYIAAAMSASSPSIPQGDMMGPSSVDALNAPPAAPSRTANSGASTFSPNSGAASGGGFGGLGGYGNGGTSGEDLAALEPRSKPASLEEQKAADATLSEYELFQVDDNWLDKTLQERMMSFEAEREEDELSIDEETELLLDQLEALPDDYGDNRDDRFGADDNNGEPWDMYGMDESEKSEIVGGRKIPIPEPGSEFYLDLDEPADPEEQARLDAEFWDRMKDCQLSSRRLERARRSDRAKAFFSRDPNRSQGFDRLWVTAFDNGVFRNIVGLMREYGVEFADNFGDFESTRPEDGLYTVEDVASFKARKVYEVTGLPTVSCHTSFEIEPVPPTSPIPKTKGSVTVPTNTPPPRSSNPRVLSGYRICDIGMHVDYICDAMRPVSEPTRVTRFSSCVCYYDGEMEIFEHAVCDVDLHFSNSLRTDIPLSKAIHDMTDMLKLTHGLEYQKYLRQHMDDVLGGSLGPASVKLRDRVLRDGKVLPNKIIDVSAFMDSQVDVNLMDDCAKELSTRFMDCKPTKILTVATTGLVIALPMAKYLQVPVVYARKERNVVMADTYKATYSSKTVGINRELLVSTSHIDPGDRILVVDDFLSSGATQEALLTIISDAGATAVGVGVLLEKAYLSGRQSLSGYNIPIHSLCRVASVEQQSIQLVEEEGYESL</sequence>
<dbReference type="GO" id="GO:0046110">
    <property type="term" value="P:xanthine metabolic process"/>
    <property type="evidence" value="ECO:0007669"/>
    <property type="project" value="InterPro"/>
</dbReference>
<name>A0AAD2G0L3_9STRA</name>
<evidence type="ECO:0000256" key="4">
    <source>
        <dbReference type="ARBA" id="ARBA00022726"/>
    </source>
</evidence>
<dbReference type="CDD" id="cd06223">
    <property type="entry name" value="PRTases_typeI"/>
    <property type="match status" value="1"/>
</dbReference>
<comment type="caution">
    <text evidence="7">The sequence shown here is derived from an EMBL/GenBank/DDBJ whole genome shotgun (WGS) entry which is preliminary data.</text>
</comment>
<feature type="region of interest" description="Disordered" evidence="5">
    <location>
        <begin position="1"/>
        <end position="106"/>
    </location>
</feature>
<gene>
    <name evidence="7" type="ORF">CYCCA115_LOCUS17663</name>
</gene>
<feature type="region of interest" description="Disordered" evidence="5">
    <location>
        <begin position="163"/>
        <end position="185"/>
    </location>
</feature>
<feature type="compositionally biased region" description="Low complexity" evidence="5">
    <location>
        <begin position="18"/>
        <end position="30"/>
    </location>
</feature>
<proteinExistence type="predicted"/>
<dbReference type="GO" id="GO:0016763">
    <property type="term" value="F:pentosyltransferase activity"/>
    <property type="evidence" value="ECO:0007669"/>
    <property type="project" value="InterPro"/>
</dbReference>
<dbReference type="PANTHER" id="PTHR43864">
    <property type="entry name" value="HYPOXANTHINE/GUANINE PHOSPHORIBOSYLTRANSFERASE"/>
    <property type="match status" value="1"/>
</dbReference>
<feature type="compositionally biased region" description="Basic and acidic residues" evidence="5">
    <location>
        <begin position="94"/>
        <end position="106"/>
    </location>
</feature>
<feature type="region of interest" description="Disordered" evidence="5">
    <location>
        <begin position="344"/>
        <end position="371"/>
    </location>
</feature>
<dbReference type="GO" id="GO:0006166">
    <property type="term" value="P:purine ribonucleoside salvage"/>
    <property type="evidence" value="ECO:0007669"/>
    <property type="project" value="UniProtKB-KW"/>
</dbReference>
<keyword evidence="2" id="KW-0328">Glycosyltransferase</keyword>
<evidence type="ECO:0000313" key="7">
    <source>
        <dbReference type="EMBL" id="CAJ1959242.1"/>
    </source>
</evidence>
<protein>
    <recommendedName>
        <fullName evidence="6">Phosphoribosyltransferase domain-containing protein</fullName>
    </recommendedName>
</protein>
<feature type="compositionally biased region" description="Polar residues" evidence="5">
    <location>
        <begin position="1"/>
        <end position="15"/>
    </location>
</feature>
<keyword evidence="3" id="KW-0808">Transferase</keyword>
<feature type="compositionally biased region" description="Basic and acidic residues" evidence="5">
    <location>
        <begin position="165"/>
        <end position="174"/>
    </location>
</feature>
<reference evidence="7" key="1">
    <citation type="submission" date="2023-08" db="EMBL/GenBank/DDBJ databases">
        <authorList>
            <person name="Audoor S."/>
            <person name="Bilcke G."/>
        </authorList>
    </citation>
    <scope>NUCLEOTIDE SEQUENCE</scope>
</reference>
<keyword evidence="1" id="KW-0963">Cytoplasm</keyword>
<dbReference type="InterPro" id="IPR029057">
    <property type="entry name" value="PRTase-like"/>
</dbReference>
<evidence type="ECO:0000313" key="8">
    <source>
        <dbReference type="Proteomes" id="UP001295423"/>
    </source>
</evidence>
<dbReference type="InterPro" id="IPR010079">
    <property type="entry name" value="Xanthine_PRibTrfase"/>
</dbReference>